<feature type="compositionally biased region" description="Acidic residues" evidence="1">
    <location>
        <begin position="13"/>
        <end position="24"/>
    </location>
</feature>
<accession>A0A2P6U2D0</accession>
<feature type="region of interest" description="Disordered" evidence="1">
    <location>
        <begin position="225"/>
        <end position="248"/>
    </location>
</feature>
<organism evidence="2 3">
    <name type="scientific">Chlorella sorokiniana</name>
    <name type="common">Freshwater green alga</name>
    <dbReference type="NCBI Taxonomy" id="3076"/>
    <lineage>
        <taxon>Eukaryota</taxon>
        <taxon>Viridiplantae</taxon>
        <taxon>Chlorophyta</taxon>
        <taxon>core chlorophytes</taxon>
        <taxon>Trebouxiophyceae</taxon>
        <taxon>Chlorellales</taxon>
        <taxon>Chlorellaceae</taxon>
        <taxon>Chlorella clade</taxon>
        <taxon>Chlorella</taxon>
    </lineage>
</organism>
<sequence>MAALGGLLGAYGSDEDETLSDQEPQDTQKTGQVTLFGDDDDAGGLSHLTGGAAALAKAEADTAAGAAQQGAALGPRPGSAGGDQAAGMDVDGGAPAPAAGGAEQPPAAGEGGQQEERPDPLALLPPEMRQPPEGEGYPDIQARVDHWLYLQRSRGRYINEEIRKSRGYRNPEFFSKMVEHLEIDQYGTSFAPEVFDPKSLPAEDYLDALQREWAAEDERRKAARAAGQGRVEFHKSASNPNLVQPALKPGLQQGGAAAGQSIAAAAAQAAARAAAAAAAAQQQQQAAAKQTAPGAAAAAAAAAAAVAQGQALAQARAAQIAAQLAAQRR</sequence>
<comment type="caution">
    <text evidence="2">The sequence shown here is derived from an EMBL/GenBank/DDBJ whole genome shotgun (WGS) entry which is preliminary data.</text>
</comment>
<dbReference type="Proteomes" id="UP000239899">
    <property type="component" value="Unassembled WGS sequence"/>
</dbReference>
<evidence type="ECO:0000313" key="3">
    <source>
        <dbReference type="Proteomes" id="UP000239899"/>
    </source>
</evidence>
<dbReference type="PANTHER" id="PTHR13464:SF0">
    <property type="entry name" value="SAP30-BINDING PROTEIN"/>
    <property type="match status" value="1"/>
</dbReference>
<feature type="compositionally biased region" description="Low complexity" evidence="1">
    <location>
        <begin position="92"/>
        <end position="108"/>
    </location>
</feature>
<keyword evidence="3" id="KW-1185">Reference proteome</keyword>
<reference evidence="2 3" key="1">
    <citation type="journal article" date="2018" name="Plant J.">
        <title>Genome sequences of Chlorella sorokiniana UTEX 1602 and Micractinium conductrix SAG 241.80: implications to maltose excretion by a green alga.</title>
        <authorList>
            <person name="Arriola M.B."/>
            <person name="Velmurugan N."/>
            <person name="Zhang Y."/>
            <person name="Plunkett M.H."/>
            <person name="Hondzo H."/>
            <person name="Barney B.M."/>
        </authorList>
    </citation>
    <scope>NUCLEOTIDE SEQUENCE [LARGE SCALE GENOMIC DNA]</scope>
    <source>
        <strain evidence="3">UTEX 1602</strain>
    </source>
</reference>
<name>A0A2P6U2D0_CHLSO</name>
<dbReference type="AlphaFoldDB" id="A0A2P6U2D0"/>
<dbReference type="EMBL" id="LHPG02000002">
    <property type="protein sequence ID" value="PRW60473.1"/>
    <property type="molecule type" value="Genomic_DNA"/>
</dbReference>
<evidence type="ECO:0000313" key="2">
    <source>
        <dbReference type="EMBL" id="PRW60473.1"/>
    </source>
</evidence>
<gene>
    <name evidence="2" type="ORF">C2E21_0922</name>
</gene>
<evidence type="ECO:0000256" key="1">
    <source>
        <dbReference type="SAM" id="MobiDB-lite"/>
    </source>
</evidence>
<dbReference type="InterPro" id="IPR012479">
    <property type="entry name" value="SAP30BP"/>
</dbReference>
<feature type="region of interest" description="Disordered" evidence="1">
    <location>
        <begin position="1"/>
        <end position="140"/>
    </location>
</feature>
<dbReference type="GO" id="GO:0005634">
    <property type="term" value="C:nucleus"/>
    <property type="evidence" value="ECO:0007669"/>
    <property type="project" value="TreeGrafter"/>
</dbReference>
<dbReference type="Pfam" id="PF07818">
    <property type="entry name" value="HCNGP"/>
    <property type="match status" value="1"/>
</dbReference>
<feature type="compositionally biased region" description="Low complexity" evidence="1">
    <location>
        <begin position="49"/>
        <end position="74"/>
    </location>
</feature>
<protein>
    <submittedName>
        <fullName evidence="2">Transcriptional regulator family isoform 1</fullName>
    </submittedName>
</protein>
<dbReference type="OrthoDB" id="530175at2759"/>
<proteinExistence type="predicted"/>
<dbReference type="PANTHER" id="PTHR13464">
    <property type="entry name" value="TRANSCRIPTIONAL REGULATOR PROTEIN HCNGP"/>
    <property type="match status" value="1"/>
</dbReference>
<dbReference type="GO" id="GO:0006355">
    <property type="term" value="P:regulation of DNA-templated transcription"/>
    <property type="evidence" value="ECO:0007669"/>
    <property type="project" value="InterPro"/>
</dbReference>